<proteinExistence type="predicted"/>
<dbReference type="EMBL" id="GBXM01070114">
    <property type="protein sequence ID" value="JAH38463.1"/>
    <property type="molecule type" value="Transcribed_RNA"/>
</dbReference>
<protein>
    <submittedName>
        <fullName evidence="1">Uncharacterized protein</fullName>
    </submittedName>
</protein>
<evidence type="ECO:0000313" key="1">
    <source>
        <dbReference type="EMBL" id="JAH38463.1"/>
    </source>
</evidence>
<accession>A0A0E9SD77</accession>
<sequence length="9" mass="1094">MELWRASCV</sequence>
<organism evidence="1">
    <name type="scientific">Anguilla anguilla</name>
    <name type="common">European freshwater eel</name>
    <name type="synonym">Muraena anguilla</name>
    <dbReference type="NCBI Taxonomy" id="7936"/>
    <lineage>
        <taxon>Eukaryota</taxon>
        <taxon>Metazoa</taxon>
        <taxon>Chordata</taxon>
        <taxon>Craniata</taxon>
        <taxon>Vertebrata</taxon>
        <taxon>Euteleostomi</taxon>
        <taxon>Actinopterygii</taxon>
        <taxon>Neopterygii</taxon>
        <taxon>Teleostei</taxon>
        <taxon>Anguilliformes</taxon>
        <taxon>Anguillidae</taxon>
        <taxon>Anguilla</taxon>
    </lineage>
</organism>
<name>A0A0E9SD77_ANGAN</name>
<reference evidence="1" key="2">
    <citation type="journal article" date="2015" name="Fish Shellfish Immunol.">
        <title>Early steps in the European eel (Anguilla anguilla)-Vibrio vulnificus interaction in the gills: Role of the RtxA13 toxin.</title>
        <authorList>
            <person name="Callol A."/>
            <person name="Pajuelo D."/>
            <person name="Ebbesson L."/>
            <person name="Teles M."/>
            <person name="MacKenzie S."/>
            <person name="Amaro C."/>
        </authorList>
    </citation>
    <scope>NUCLEOTIDE SEQUENCE</scope>
</reference>
<reference evidence="1" key="1">
    <citation type="submission" date="2014-11" db="EMBL/GenBank/DDBJ databases">
        <authorList>
            <person name="Amaro Gonzalez C."/>
        </authorList>
    </citation>
    <scope>NUCLEOTIDE SEQUENCE</scope>
</reference>